<evidence type="ECO:0000256" key="5">
    <source>
        <dbReference type="ARBA" id="ARBA00022856"/>
    </source>
</evidence>
<feature type="transmembrane region" description="Helical" evidence="9">
    <location>
        <begin position="245"/>
        <end position="268"/>
    </location>
</feature>
<dbReference type="NCBIfam" id="TIGR00728">
    <property type="entry name" value="OPT_sfam"/>
    <property type="match status" value="1"/>
</dbReference>
<feature type="transmembrane region" description="Helical" evidence="9">
    <location>
        <begin position="320"/>
        <end position="341"/>
    </location>
</feature>
<feature type="transmembrane region" description="Helical" evidence="9">
    <location>
        <begin position="552"/>
        <end position="574"/>
    </location>
</feature>
<evidence type="ECO:0000256" key="7">
    <source>
        <dbReference type="ARBA" id="ARBA00022989"/>
    </source>
</evidence>
<protein>
    <recommendedName>
        <fullName evidence="12">OPT superfamily oligopeptide transporter</fullName>
    </recommendedName>
</protein>
<comment type="caution">
    <text evidence="10">The sequence shown here is derived from an EMBL/GenBank/DDBJ whole genome shotgun (WGS) entry which is preliminary data.</text>
</comment>
<feature type="transmembrane region" description="Helical" evidence="9">
    <location>
        <begin position="487"/>
        <end position="508"/>
    </location>
</feature>
<name>A0A9P5SAE5_9FUNG</name>
<dbReference type="InterPro" id="IPR004648">
    <property type="entry name" value="Oligpept_transpt"/>
</dbReference>
<keyword evidence="11" id="KW-1185">Reference proteome</keyword>
<dbReference type="Proteomes" id="UP000696485">
    <property type="component" value="Unassembled WGS sequence"/>
</dbReference>
<keyword evidence="8 9" id="KW-0472">Membrane</keyword>
<comment type="similarity">
    <text evidence="2">Belongs to the oligopeptide OPT transporter family.</text>
</comment>
<proteinExistence type="inferred from homology"/>
<feature type="transmembrane region" description="Helical" evidence="9">
    <location>
        <begin position="457"/>
        <end position="475"/>
    </location>
</feature>
<keyword evidence="5" id="KW-0571">Peptide transport</keyword>
<feature type="transmembrane region" description="Helical" evidence="9">
    <location>
        <begin position="378"/>
        <end position="398"/>
    </location>
</feature>
<feature type="transmembrane region" description="Helical" evidence="9">
    <location>
        <begin position="405"/>
        <end position="426"/>
    </location>
</feature>
<comment type="subcellular location">
    <subcellularLocation>
        <location evidence="1">Membrane</location>
        <topology evidence="1">Multi-pass membrane protein</topology>
    </subcellularLocation>
</comment>
<keyword evidence="6" id="KW-0653">Protein transport</keyword>
<feature type="transmembrane region" description="Helical" evidence="9">
    <location>
        <begin position="136"/>
        <end position="155"/>
    </location>
</feature>
<evidence type="ECO:0000313" key="10">
    <source>
        <dbReference type="EMBL" id="KAF9323516.1"/>
    </source>
</evidence>
<dbReference type="NCBIfam" id="TIGR00727">
    <property type="entry name" value="ISP4_OPT"/>
    <property type="match status" value="1"/>
</dbReference>
<evidence type="ECO:0008006" key="12">
    <source>
        <dbReference type="Google" id="ProtNLM"/>
    </source>
</evidence>
<organism evidence="10 11">
    <name type="scientific">Podila minutissima</name>
    <dbReference type="NCBI Taxonomy" id="64525"/>
    <lineage>
        <taxon>Eukaryota</taxon>
        <taxon>Fungi</taxon>
        <taxon>Fungi incertae sedis</taxon>
        <taxon>Mucoromycota</taxon>
        <taxon>Mortierellomycotina</taxon>
        <taxon>Mortierellomycetes</taxon>
        <taxon>Mortierellales</taxon>
        <taxon>Mortierellaceae</taxon>
        <taxon>Podila</taxon>
    </lineage>
</organism>
<gene>
    <name evidence="10" type="ORF">BG006_001385</name>
</gene>
<evidence type="ECO:0000256" key="8">
    <source>
        <dbReference type="ARBA" id="ARBA00023136"/>
    </source>
</evidence>
<dbReference type="Pfam" id="PF03169">
    <property type="entry name" value="OPT"/>
    <property type="match status" value="1"/>
</dbReference>
<reference evidence="10" key="1">
    <citation type="journal article" date="2020" name="Fungal Divers.">
        <title>Resolving the Mortierellaceae phylogeny through synthesis of multi-gene phylogenetics and phylogenomics.</title>
        <authorList>
            <person name="Vandepol N."/>
            <person name="Liber J."/>
            <person name="Desiro A."/>
            <person name="Na H."/>
            <person name="Kennedy M."/>
            <person name="Barry K."/>
            <person name="Grigoriev I.V."/>
            <person name="Miller A.N."/>
            <person name="O'Donnell K."/>
            <person name="Stajich J.E."/>
            <person name="Bonito G."/>
        </authorList>
    </citation>
    <scope>NUCLEOTIDE SEQUENCE</scope>
    <source>
        <strain evidence="10">NVP1</strain>
    </source>
</reference>
<evidence type="ECO:0000313" key="11">
    <source>
        <dbReference type="Proteomes" id="UP000696485"/>
    </source>
</evidence>
<sequence length="583" mass="65437">MSYNTFRVWFIGLALTVAVSFSNQFFFLRSGTMALTLPICALVSLPLGHLMAALLPSRDFHFFKWSFSLNPGPFSIKEHAIIGVMSYCASGTAFAVNIVIMQKFYLDQEKPFIARLFLVLSTQLLGYGMAGVLRRFLIRPPQMLWPAVLVNVALYRSLNAKRVSPEDQGRMPMMRYFSLLSFAMFVYHWLPGFIFPTITTLSVLCWIKPTNVVLSQLTGSRGLGIGTLSLDWSYISFAQPLTTPLFAQFNILLGLVLFAYIAVPFAYYTNLWGAKMYPIADSRLFTTNGSAFQVHQVQINGTLDEAAYEQLGPVRMSTMLMLSYAFGFAGLAATIVHVPLFHGRELSAMWKATTTMGGGGRQDVHERLMSAYPEVPDWWYSGLFAVMLLMSLVTCIVWDYMPWWALGLSVLIAAVFVLPMGIIQALTNQTLHLNIVTEYIIGFILPGHPLVNVTFKTYGYITGFQALFFVSNLKFGHYMKIPPRMMFAAQIWATVVAAVVNLLTATWLMQRPDMCKSYGPFPCRSPNVFNTAAIIWGTIGPARFFGSKDGGIYSAVQWGFVVGAVLPIVFWKLVQTWPKQYWL</sequence>
<feature type="transmembrane region" description="Helical" evidence="9">
    <location>
        <begin position="80"/>
        <end position="100"/>
    </location>
</feature>
<evidence type="ECO:0000256" key="1">
    <source>
        <dbReference type="ARBA" id="ARBA00004141"/>
    </source>
</evidence>
<keyword evidence="3" id="KW-0813">Transport</keyword>
<evidence type="ECO:0000256" key="3">
    <source>
        <dbReference type="ARBA" id="ARBA00022448"/>
    </source>
</evidence>
<evidence type="ECO:0000256" key="6">
    <source>
        <dbReference type="ARBA" id="ARBA00022927"/>
    </source>
</evidence>
<keyword evidence="4 9" id="KW-0812">Transmembrane</keyword>
<keyword evidence="7 9" id="KW-1133">Transmembrane helix</keyword>
<feature type="transmembrane region" description="Helical" evidence="9">
    <location>
        <begin position="6"/>
        <end position="28"/>
    </location>
</feature>
<dbReference type="PANTHER" id="PTHR22601">
    <property type="entry name" value="ISP4 LIKE PROTEIN"/>
    <property type="match status" value="1"/>
</dbReference>
<dbReference type="GO" id="GO:0016020">
    <property type="term" value="C:membrane"/>
    <property type="evidence" value="ECO:0007669"/>
    <property type="project" value="UniProtKB-SubCell"/>
</dbReference>
<feature type="transmembrane region" description="Helical" evidence="9">
    <location>
        <begin position="176"/>
        <end position="194"/>
    </location>
</feature>
<dbReference type="GO" id="GO:0015031">
    <property type="term" value="P:protein transport"/>
    <property type="evidence" value="ECO:0007669"/>
    <property type="project" value="UniProtKB-KW"/>
</dbReference>
<dbReference type="EMBL" id="JAAAUY010001271">
    <property type="protein sequence ID" value="KAF9323516.1"/>
    <property type="molecule type" value="Genomic_DNA"/>
</dbReference>
<evidence type="ECO:0000256" key="9">
    <source>
        <dbReference type="SAM" id="Phobius"/>
    </source>
</evidence>
<dbReference type="AlphaFoldDB" id="A0A9P5SAE5"/>
<evidence type="ECO:0000256" key="2">
    <source>
        <dbReference type="ARBA" id="ARBA00008807"/>
    </source>
</evidence>
<accession>A0A9P5SAE5</accession>
<feature type="transmembrane region" description="Helical" evidence="9">
    <location>
        <begin position="35"/>
        <end position="55"/>
    </location>
</feature>
<dbReference type="GO" id="GO:0035673">
    <property type="term" value="F:oligopeptide transmembrane transporter activity"/>
    <property type="evidence" value="ECO:0007669"/>
    <property type="project" value="InterPro"/>
</dbReference>
<dbReference type="InterPro" id="IPR004813">
    <property type="entry name" value="OPT"/>
</dbReference>
<evidence type="ECO:0000256" key="4">
    <source>
        <dbReference type="ARBA" id="ARBA00022692"/>
    </source>
</evidence>
<feature type="transmembrane region" description="Helical" evidence="9">
    <location>
        <begin position="112"/>
        <end position="130"/>
    </location>
</feature>
<feature type="non-terminal residue" evidence="10">
    <location>
        <position position="583"/>
    </location>
</feature>